<sequence>MDKKVIVQNIEFYTQDLPVITIEELFNACEDTDFKIENNSETSKCAPFRSMNVKKLQGSQYKNDIKRLRCRFPTNRLSLLKDRKNTPSRYDKPYHIIKQQVLKKKIKSSPTSTSMMSPSSSETTSNGVLIVNKDHTNNLLGRVMKMTNSLYGDYLEEKLKQYLGENKYLAISQNQDLIQEADTSILAKIAELKNNQSSTLSEENNGCLPEDVIESVENLTMNPFSKNFACPEESNKETMLKSTIGINMTKSLNFLEGKENKSPTNE</sequence>
<keyword evidence="2" id="KW-1185">Reference proteome</keyword>
<dbReference type="EMBL" id="JBDJPC010000005">
    <property type="protein sequence ID" value="KAL1501052.1"/>
    <property type="molecule type" value="Genomic_DNA"/>
</dbReference>
<proteinExistence type="predicted"/>
<reference evidence="1 2" key="1">
    <citation type="submission" date="2024-05" db="EMBL/GenBank/DDBJ databases">
        <title>Genetic variation in Jamaican populations of the coffee berry borer (Hypothenemus hampei).</title>
        <authorList>
            <person name="Errbii M."/>
            <person name="Myrie A."/>
        </authorList>
    </citation>
    <scope>NUCLEOTIDE SEQUENCE [LARGE SCALE GENOMIC DNA]</scope>
    <source>
        <strain evidence="1">JA-Hopewell-2020-01-JO</strain>
        <tissue evidence="1">Whole body</tissue>
    </source>
</reference>
<protein>
    <submittedName>
        <fullName evidence="1">Uncharacterized protein</fullName>
    </submittedName>
</protein>
<dbReference type="AlphaFoldDB" id="A0ABD1EQJ7"/>
<evidence type="ECO:0000313" key="1">
    <source>
        <dbReference type="EMBL" id="KAL1501052.1"/>
    </source>
</evidence>
<organism evidence="1 2">
    <name type="scientific">Hypothenemus hampei</name>
    <name type="common">Coffee berry borer</name>
    <dbReference type="NCBI Taxonomy" id="57062"/>
    <lineage>
        <taxon>Eukaryota</taxon>
        <taxon>Metazoa</taxon>
        <taxon>Ecdysozoa</taxon>
        <taxon>Arthropoda</taxon>
        <taxon>Hexapoda</taxon>
        <taxon>Insecta</taxon>
        <taxon>Pterygota</taxon>
        <taxon>Neoptera</taxon>
        <taxon>Endopterygota</taxon>
        <taxon>Coleoptera</taxon>
        <taxon>Polyphaga</taxon>
        <taxon>Cucujiformia</taxon>
        <taxon>Curculionidae</taxon>
        <taxon>Scolytinae</taxon>
        <taxon>Hypothenemus</taxon>
    </lineage>
</organism>
<comment type="caution">
    <text evidence="1">The sequence shown here is derived from an EMBL/GenBank/DDBJ whole genome shotgun (WGS) entry which is preliminary data.</text>
</comment>
<evidence type="ECO:0000313" key="2">
    <source>
        <dbReference type="Proteomes" id="UP001566132"/>
    </source>
</evidence>
<accession>A0ABD1EQJ7</accession>
<name>A0ABD1EQJ7_HYPHA</name>
<dbReference type="Proteomes" id="UP001566132">
    <property type="component" value="Unassembled WGS sequence"/>
</dbReference>
<gene>
    <name evidence="1" type="ORF">ABEB36_006451</name>
</gene>